<evidence type="ECO:0000313" key="2">
    <source>
        <dbReference type="Proteomes" id="UP000243719"/>
    </source>
</evidence>
<organism evidence="1 2">
    <name type="scientific">Chitinasiproducens palmae</name>
    <dbReference type="NCBI Taxonomy" id="1770053"/>
    <lineage>
        <taxon>Bacteria</taxon>
        <taxon>Pseudomonadati</taxon>
        <taxon>Pseudomonadota</taxon>
        <taxon>Betaproteobacteria</taxon>
        <taxon>Burkholderiales</taxon>
        <taxon>Burkholderiaceae</taxon>
        <taxon>Chitinasiproducens</taxon>
    </lineage>
</organism>
<reference evidence="2" key="1">
    <citation type="submission" date="2016-09" db="EMBL/GenBank/DDBJ databases">
        <authorList>
            <person name="Varghese N."/>
            <person name="Submissions S."/>
        </authorList>
    </citation>
    <scope>NUCLEOTIDE SEQUENCE [LARGE SCALE GENOMIC DNA]</scope>
    <source>
        <strain evidence="2">JS23</strain>
    </source>
</reference>
<accession>A0A1H2PKP6</accession>
<keyword evidence="2" id="KW-1185">Reference proteome</keyword>
<proteinExistence type="predicted"/>
<name>A0A1H2PKP6_9BURK</name>
<dbReference type="AlphaFoldDB" id="A0A1H2PKP6"/>
<dbReference type="Proteomes" id="UP000243719">
    <property type="component" value="Unassembled WGS sequence"/>
</dbReference>
<evidence type="ECO:0000313" key="1">
    <source>
        <dbReference type="EMBL" id="SDV47033.1"/>
    </source>
</evidence>
<gene>
    <name evidence="1" type="ORF">SAMN05216551_102209</name>
</gene>
<dbReference type="EMBL" id="FNLO01000002">
    <property type="protein sequence ID" value="SDV47033.1"/>
    <property type="molecule type" value="Genomic_DNA"/>
</dbReference>
<sequence length="64" mass="7269">MRPGANTEPPARPRSDNLIQERATYVSLMSYILRMYSVLTTPQFDKWFVGLRDPIGSAAISLRI</sequence>
<protein>
    <submittedName>
        <fullName evidence="1">Uncharacterized protein</fullName>
    </submittedName>
</protein>